<keyword evidence="13" id="KW-1133">Transmembrane helix</keyword>
<dbReference type="Pfam" id="PF02803">
    <property type="entry name" value="Thiolase_C"/>
    <property type="match status" value="1"/>
</dbReference>
<dbReference type="GO" id="GO:0019619">
    <property type="term" value="P:3,4-dihydroxybenzoate catabolic process"/>
    <property type="evidence" value="ECO:0007669"/>
    <property type="project" value="InterPro"/>
</dbReference>
<dbReference type="NCBIfam" id="NF006551">
    <property type="entry name" value="PRK09050.1"/>
    <property type="match status" value="1"/>
</dbReference>
<keyword evidence="8 12" id="KW-0012">Acyltransferase</keyword>
<dbReference type="SUPFAM" id="SSF53901">
    <property type="entry name" value="Thiolase-like"/>
    <property type="match status" value="2"/>
</dbReference>
<comment type="function">
    <text evidence="1">Catalyzes thiolytic cleavage of beta-ketoadipyl-CoA to succinyl-CoA and acetyl-CoA.</text>
</comment>
<keyword evidence="7" id="KW-0058">Aromatic hydrocarbons catabolism</keyword>
<feature type="domain" description="Thiolase N-terminal" evidence="14">
    <location>
        <begin position="5"/>
        <end position="269"/>
    </location>
</feature>
<dbReference type="Gene3D" id="3.40.47.10">
    <property type="match status" value="1"/>
</dbReference>
<evidence type="ECO:0000256" key="3">
    <source>
        <dbReference type="ARBA" id="ARBA00010982"/>
    </source>
</evidence>
<feature type="transmembrane region" description="Helical" evidence="13">
    <location>
        <begin position="382"/>
        <end position="399"/>
    </location>
</feature>
<evidence type="ECO:0000256" key="9">
    <source>
        <dbReference type="ARBA" id="ARBA00041222"/>
    </source>
</evidence>
<name>A0A553CLM7_9FLAO</name>
<comment type="similarity">
    <text evidence="3 12">Belongs to the thiolase-like superfamily. Thiolase family.</text>
</comment>
<accession>A0A553CLM7</accession>
<dbReference type="InterPro" id="IPR020616">
    <property type="entry name" value="Thiolase_N"/>
</dbReference>
<proteinExistence type="inferred from homology"/>
<dbReference type="AlphaFoldDB" id="A0A553CLM7"/>
<dbReference type="RefSeq" id="WP_143389176.1">
    <property type="nucleotide sequence ID" value="NZ_VJZQ01000001.1"/>
</dbReference>
<evidence type="ECO:0000256" key="11">
    <source>
        <dbReference type="PIRSR" id="PIRSR000429-1"/>
    </source>
</evidence>
<protein>
    <recommendedName>
        <fullName evidence="5">Beta-ketoadipyl-CoA thiolase</fullName>
        <ecNumber evidence="4">2.3.1.174</ecNumber>
    </recommendedName>
    <alternativeName>
        <fullName evidence="9">3-oxoadipyl-CoA thiolase</fullName>
    </alternativeName>
</protein>
<dbReference type="Pfam" id="PF00108">
    <property type="entry name" value="Thiolase_N"/>
    <property type="match status" value="1"/>
</dbReference>
<evidence type="ECO:0000256" key="10">
    <source>
        <dbReference type="ARBA" id="ARBA00048527"/>
    </source>
</evidence>
<feature type="domain" description="Thiolase C-terminal" evidence="15">
    <location>
        <begin position="277"/>
        <end position="400"/>
    </location>
</feature>
<evidence type="ECO:0000256" key="4">
    <source>
        <dbReference type="ARBA" id="ARBA00012233"/>
    </source>
</evidence>
<dbReference type="InterPro" id="IPR020613">
    <property type="entry name" value="Thiolase_CS"/>
</dbReference>
<evidence type="ECO:0000256" key="12">
    <source>
        <dbReference type="RuleBase" id="RU003557"/>
    </source>
</evidence>
<dbReference type="PROSITE" id="PS00098">
    <property type="entry name" value="THIOLASE_1"/>
    <property type="match status" value="1"/>
</dbReference>
<evidence type="ECO:0000259" key="14">
    <source>
        <dbReference type="Pfam" id="PF00108"/>
    </source>
</evidence>
<keyword evidence="13" id="KW-0472">Membrane</keyword>
<sequence>MNQSYIIDAIRTPVGSFGGSLSTVRADDLAALTIRELVKRNPNIPVEKIDEVILGNHNQAGEDNRNVARMATLLAGLPYTVPAQTVNRLCASGMSAVIDASRSIQVGDADIMIAGGMEHMTRSPWVISKTSKPFGNDAKMFDSSFGWRFVNPKMEAMYGTDAMGITAENLVEMYHISREDQDLFAYNSQQKAFKAQYDGRFDEEIIAVELTDKKGIVTVFSKDEFIKGNTTLEKLATLRAAFKKDSGSVTAGNAAGLNDGSAALFLASEKAIKQYNLKPLARIVSSAIVGVEPRIMGIGPVGATQKALQKAGLTLDDIDIIELNEAFAAQALACTRALGLNDNDARVNPNGGAIALGHPLGMSGTRLIQTAAIELQKQNKRFALCAMCIGVGMGYAVIIENVNVK</sequence>
<evidence type="ECO:0000256" key="13">
    <source>
        <dbReference type="SAM" id="Phobius"/>
    </source>
</evidence>
<reference evidence="16 17" key="1">
    <citation type="submission" date="2019-07" db="EMBL/GenBank/DDBJ databases">
        <title>Novel species of Flavobacterium.</title>
        <authorList>
            <person name="Liu Q."/>
            <person name="Xin Y.-H."/>
        </authorList>
    </citation>
    <scope>NUCLEOTIDE SEQUENCE [LARGE SCALE GENOMIC DNA]</scope>
    <source>
        <strain evidence="16 17">LB3P56</strain>
    </source>
</reference>
<feature type="active site" description="Proton acceptor" evidence="11">
    <location>
        <position position="358"/>
    </location>
</feature>
<organism evidence="16 17">
    <name type="scientific">Flavobacterium franklandianum</name>
    <dbReference type="NCBI Taxonomy" id="2594430"/>
    <lineage>
        <taxon>Bacteria</taxon>
        <taxon>Pseudomonadati</taxon>
        <taxon>Bacteroidota</taxon>
        <taxon>Flavobacteriia</taxon>
        <taxon>Flavobacteriales</taxon>
        <taxon>Flavobacteriaceae</taxon>
        <taxon>Flavobacterium</taxon>
    </lineage>
</organism>
<dbReference type="InterPro" id="IPR020615">
    <property type="entry name" value="Thiolase_acyl_enz_int_AS"/>
</dbReference>
<dbReference type="InterPro" id="IPR012793">
    <property type="entry name" value="PcaF"/>
</dbReference>
<dbReference type="InterPro" id="IPR002155">
    <property type="entry name" value="Thiolase"/>
</dbReference>
<evidence type="ECO:0000256" key="1">
    <source>
        <dbReference type="ARBA" id="ARBA00003720"/>
    </source>
</evidence>
<comment type="catalytic activity">
    <reaction evidence="10">
        <text>succinyl-CoA + acetyl-CoA = 3-oxoadipyl-CoA + CoA</text>
        <dbReference type="Rhea" id="RHEA:19481"/>
        <dbReference type="ChEBI" id="CHEBI:57287"/>
        <dbReference type="ChEBI" id="CHEBI:57288"/>
        <dbReference type="ChEBI" id="CHEBI:57292"/>
        <dbReference type="ChEBI" id="CHEBI:57348"/>
        <dbReference type="EC" id="2.3.1.174"/>
    </reaction>
</comment>
<evidence type="ECO:0000256" key="6">
    <source>
        <dbReference type="ARBA" id="ARBA00022679"/>
    </source>
</evidence>
<dbReference type="EMBL" id="VJZR01000005">
    <property type="protein sequence ID" value="TRX21361.1"/>
    <property type="molecule type" value="Genomic_DNA"/>
</dbReference>
<keyword evidence="13" id="KW-0812">Transmembrane</keyword>
<dbReference type="PROSITE" id="PS00737">
    <property type="entry name" value="THIOLASE_2"/>
    <property type="match status" value="1"/>
</dbReference>
<dbReference type="PROSITE" id="PS00099">
    <property type="entry name" value="THIOLASE_3"/>
    <property type="match status" value="1"/>
</dbReference>
<evidence type="ECO:0000256" key="2">
    <source>
        <dbReference type="ARBA" id="ARBA00005071"/>
    </source>
</evidence>
<gene>
    <name evidence="16" type="primary">pcaF</name>
    <name evidence="16" type="ORF">FNW17_08385</name>
</gene>
<evidence type="ECO:0000313" key="17">
    <source>
        <dbReference type="Proteomes" id="UP000318585"/>
    </source>
</evidence>
<dbReference type="CDD" id="cd00751">
    <property type="entry name" value="thiolase"/>
    <property type="match status" value="1"/>
</dbReference>
<comment type="caution">
    <text evidence="16">The sequence shown here is derived from an EMBL/GenBank/DDBJ whole genome shotgun (WGS) entry which is preliminary data.</text>
</comment>
<feature type="active site" description="Proton acceptor" evidence="11">
    <location>
        <position position="388"/>
    </location>
</feature>
<dbReference type="Proteomes" id="UP000318585">
    <property type="component" value="Unassembled WGS sequence"/>
</dbReference>
<evidence type="ECO:0000313" key="16">
    <source>
        <dbReference type="EMBL" id="TRX21361.1"/>
    </source>
</evidence>
<dbReference type="FunFam" id="3.40.47.10:FF:000010">
    <property type="entry name" value="Acetyl-CoA acetyltransferase (Thiolase)"/>
    <property type="match status" value="1"/>
</dbReference>
<dbReference type="OrthoDB" id="9764892at2"/>
<feature type="active site" description="Acyl-thioester intermediate" evidence="11">
    <location>
        <position position="90"/>
    </location>
</feature>
<dbReference type="PANTHER" id="PTHR18919:SF107">
    <property type="entry name" value="ACETYL-COA ACETYLTRANSFERASE, CYTOSOLIC"/>
    <property type="match status" value="1"/>
</dbReference>
<evidence type="ECO:0000256" key="5">
    <source>
        <dbReference type="ARBA" id="ARBA00016181"/>
    </source>
</evidence>
<dbReference type="NCBIfam" id="TIGR02430">
    <property type="entry name" value="pcaF"/>
    <property type="match status" value="1"/>
</dbReference>
<dbReference type="PANTHER" id="PTHR18919">
    <property type="entry name" value="ACETYL-COA C-ACYLTRANSFERASE"/>
    <property type="match status" value="1"/>
</dbReference>
<dbReference type="EC" id="2.3.1.174" evidence="4"/>
<dbReference type="InterPro" id="IPR020610">
    <property type="entry name" value="Thiolase_AS"/>
</dbReference>
<keyword evidence="6 12" id="KW-0808">Transferase</keyword>
<dbReference type="NCBIfam" id="TIGR01930">
    <property type="entry name" value="AcCoA-C-Actrans"/>
    <property type="match status" value="1"/>
</dbReference>
<evidence type="ECO:0000259" key="15">
    <source>
        <dbReference type="Pfam" id="PF02803"/>
    </source>
</evidence>
<evidence type="ECO:0000256" key="8">
    <source>
        <dbReference type="ARBA" id="ARBA00023315"/>
    </source>
</evidence>
<keyword evidence="17" id="KW-1185">Reference proteome</keyword>
<dbReference type="GO" id="GO:0033812">
    <property type="term" value="F:3-oxoadipyl-CoA thiolase activity"/>
    <property type="evidence" value="ECO:0007669"/>
    <property type="project" value="UniProtKB-EC"/>
</dbReference>
<dbReference type="PIRSF" id="PIRSF000429">
    <property type="entry name" value="Ac-CoA_Ac_transf"/>
    <property type="match status" value="1"/>
</dbReference>
<dbReference type="InterPro" id="IPR020617">
    <property type="entry name" value="Thiolase_C"/>
</dbReference>
<dbReference type="InterPro" id="IPR016039">
    <property type="entry name" value="Thiolase-like"/>
</dbReference>
<evidence type="ECO:0000256" key="7">
    <source>
        <dbReference type="ARBA" id="ARBA00022797"/>
    </source>
</evidence>
<comment type="pathway">
    <text evidence="2">Aromatic compound metabolism; beta-ketoadipate pathway; acetyl-CoA and succinyl-CoA from 3-oxoadipate: step 2/2.</text>
</comment>